<gene>
    <name evidence="1" type="ORF">SSFG_02765</name>
</gene>
<organism evidence="1 2">
    <name type="scientific">Streptomyces viridosporus (strain ATCC 14672 / DSM 40746 / JCM 4963 / KCTC 9882 / NRRL B-12104 / FH 1290)</name>
    <name type="common">Streptomyces ghanaensis</name>
    <dbReference type="NCBI Taxonomy" id="566461"/>
    <lineage>
        <taxon>Bacteria</taxon>
        <taxon>Bacillati</taxon>
        <taxon>Actinomycetota</taxon>
        <taxon>Actinomycetes</taxon>
        <taxon>Kitasatosporales</taxon>
        <taxon>Streptomycetaceae</taxon>
        <taxon>Streptomyces</taxon>
    </lineage>
</organism>
<proteinExistence type="predicted"/>
<evidence type="ECO:0000313" key="2">
    <source>
        <dbReference type="Proteomes" id="UP000003824"/>
    </source>
</evidence>
<dbReference type="eggNOG" id="ENOG5033KWT">
    <property type="taxonomic scope" value="Bacteria"/>
</dbReference>
<reference evidence="2" key="1">
    <citation type="submission" date="2008-12" db="EMBL/GenBank/DDBJ databases">
        <title>Annotation of Streptomyces ghanaensis ATCC 14672.</title>
        <authorList>
            <consortium name="The Broad Institute Genome Sequencing Platform"/>
            <consortium name="Broad Institute Microbial Sequencing Center"/>
            <person name="Fischbach M."/>
            <person name="Ward D."/>
            <person name="Young S."/>
            <person name="Kodira C.D."/>
            <person name="Zeng Q."/>
            <person name="Koehrsen M."/>
            <person name="Godfrey P."/>
            <person name="Alvarado L."/>
            <person name="Berlin A.M."/>
            <person name="Borenstein D."/>
            <person name="Chen Z."/>
            <person name="Engels R."/>
            <person name="Freedman E."/>
            <person name="Gellesch M."/>
            <person name="Goldberg J."/>
            <person name="Griggs A."/>
            <person name="Gujja S."/>
            <person name="Heiman D.I."/>
            <person name="Hepburn T.A."/>
            <person name="Howarth C."/>
            <person name="Jen D."/>
            <person name="Larson L."/>
            <person name="Lewis B."/>
            <person name="Mehta T."/>
            <person name="Park D."/>
            <person name="Pearson M."/>
            <person name="Roberts A."/>
            <person name="Saif S."/>
            <person name="Shea T.D."/>
            <person name="Shenoy N."/>
            <person name="Sisk P."/>
            <person name="Stolte C."/>
            <person name="Sykes S.N."/>
            <person name="Walk T."/>
            <person name="White J."/>
            <person name="Yandava C."/>
            <person name="Straight P."/>
            <person name="Clardy J."/>
            <person name="Hung D."/>
            <person name="Kolter R."/>
            <person name="Mekalanos J."/>
            <person name="Walker S."/>
            <person name="Walsh C.T."/>
            <person name="Wieland B.L.C."/>
            <person name="Ilzarbe M."/>
            <person name="Galagan J."/>
            <person name="Nusbaum C."/>
            <person name="Birren B."/>
        </authorList>
    </citation>
    <scope>NUCLEOTIDE SEQUENCE [LARGE SCALE GENOMIC DNA]</scope>
    <source>
        <strain evidence="2">ATCC 14672 / DSM 40746 / JCM 4963 / KCTC 9882 / NRRL B-12104 / FH 1290</strain>
    </source>
</reference>
<name>D6A1X4_STRV1</name>
<dbReference type="AlphaFoldDB" id="D6A1X4"/>
<dbReference type="Proteomes" id="UP000003824">
    <property type="component" value="Unassembled WGS sequence"/>
</dbReference>
<protein>
    <submittedName>
        <fullName evidence="1">Uncharacterized protein</fullName>
    </submittedName>
</protein>
<evidence type="ECO:0000313" key="1">
    <source>
        <dbReference type="EMBL" id="EFE67516.2"/>
    </source>
</evidence>
<accession>D6A1X4</accession>
<dbReference type="EMBL" id="DS999641">
    <property type="protein sequence ID" value="EFE67516.2"/>
    <property type="molecule type" value="Genomic_DNA"/>
</dbReference>
<sequence>MFRWDGPGHRRAEEPGEQRHMGYWGYFVVGRGERPLAGLDALAGAAPGMTPRTSAPGGWQVWEYPGGEGDVGNMNDLARETGAPALFGYVMGSDCAVVEAAAPESGAWTTCLARTAMAGYLGGQQEGLTLEDYFLEPADAADRAVLWAGEAGHTVSAEELLEVLTADPDPLAENLFFRLLDRLGVVPL</sequence>